<dbReference type="InterPro" id="IPR000734">
    <property type="entry name" value="TAG_lipase"/>
</dbReference>
<dbReference type="CDD" id="cd00707">
    <property type="entry name" value="Pancreat_lipase_like"/>
    <property type="match status" value="1"/>
</dbReference>
<dbReference type="PRINTS" id="PR00821">
    <property type="entry name" value="TAGLIPASE"/>
</dbReference>
<dbReference type="InterPro" id="IPR002331">
    <property type="entry name" value="Lipase_panc"/>
</dbReference>
<feature type="domain" description="PLAT" evidence="10">
    <location>
        <begin position="379"/>
        <end position="479"/>
    </location>
</feature>
<evidence type="ECO:0000256" key="3">
    <source>
        <dbReference type="ARBA" id="ARBA00022525"/>
    </source>
</evidence>
<feature type="binding site" evidence="6">
    <location>
        <position position="246"/>
    </location>
    <ligand>
        <name>Ca(2+)</name>
        <dbReference type="ChEBI" id="CHEBI:29108"/>
    </ligand>
</feature>
<dbReference type="Gene3D" id="2.60.60.20">
    <property type="entry name" value="PLAT/LH2 domain"/>
    <property type="match status" value="1"/>
</dbReference>
<dbReference type="EMBL" id="JACVVK020000108">
    <property type="protein sequence ID" value="KAK7491933.1"/>
    <property type="molecule type" value="Genomic_DNA"/>
</dbReference>
<evidence type="ECO:0000313" key="12">
    <source>
        <dbReference type="Proteomes" id="UP001519460"/>
    </source>
</evidence>
<evidence type="ECO:0000256" key="1">
    <source>
        <dbReference type="ARBA" id="ARBA00004613"/>
    </source>
</evidence>
<keyword evidence="6" id="KW-0106">Calcium</keyword>
<evidence type="ECO:0000256" key="5">
    <source>
        <dbReference type="PIRSR" id="PIRSR000865-1"/>
    </source>
</evidence>
<dbReference type="PANTHER" id="PTHR11610:SF186">
    <property type="entry name" value="FI22312P1"/>
    <property type="match status" value="1"/>
</dbReference>
<keyword evidence="4" id="KW-1015">Disulfide bond</keyword>
<feature type="active site" description="Nucleophile" evidence="5">
    <location>
        <position position="206"/>
    </location>
</feature>
<evidence type="ECO:0000256" key="8">
    <source>
        <dbReference type="RuleBase" id="RU004262"/>
    </source>
</evidence>
<comment type="subcellular location">
    <subcellularLocation>
        <location evidence="1">Secreted</location>
    </subcellularLocation>
</comment>
<dbReference type="Pfam" id="PF00151">
    <property type="entry name" value="Lipase"/>
    <property type="match status" value="1"/>
</dbReference>
<keyword evidence="6" id="KW-0479">Metal-binding</keyword>
<evidence type="ECO:0000256" key="6">
    <source>
        <dbReference type="PIRSR" id="PIRSR000865-2"/>
    </source>
</evidence>
<evidence type="ECO:0000313" key="11">
    <source>
        <dbReference type="EMBL" id="KAK7491933.1"/>
    </source>
</evidence>
<evidence type="ECO:0000256" key="9">
    <source>
        <dbReference type="SAM" id="SignalP"/>
    </source>
</evidence>
<dbReference type="InterPro" id="IPR029058">
    <property type="entry name" value="AB_hydrolase_fold"/>
</dbReference>
<dbReference type="PANTHER" id="PTHR11610">
    <property type="entry name" value="LIPASE"/>
    <property type="match status" value="1"/>
</dbReference>
<name>A0ABD0KXD1_9CAEN</name>
<dbReference type="InterPro" id="IPR036392">
    <property type="entry name" value="PLAT/LH2_dom_sf"/>
</dbReference>
<sequence>MSFAFILSLSCLVGQGLLAASETHDVQNDLGRGHKSDLDRERRLATTTIAPANVTVKQVCYDLVGCFNNSSPFTNDDGKLPEAPTSVKTKFRLYKRGNSTYQLLTYFQNDTSVTNSAFNSNLMTRVIVHGYQNTGDQDWVMAMKDAFLKVADQNIIVVDWGHGAGGGYGPAVANTRLVGAQLHLLLQRLVREAGLKLDSLHLIGHSLGAHISGYAGRRLHGQIGRITGMDPAGPDFQGYRPAVILDKTDAQFVDNIHTNGKTIIEGGAGMSSPTAHVDFYVNGGRTQPGCKDGLSGLFNGGFGGVSCSHGRSHQYFLESLTSECSFTAYPCHNYSMFQAGQCLDCEPSGCSEMGLYADQHKARGMMFLKTLSQTPFCGFHYAMTIHAGRGQDTKGTLSVKMAGTWGSSGLTKVTEEEEDLKSGVAYVGVFVSPVEVGSLKSLTVRYEKSPGRTFLHFGRGQDIYPVLSVDVTSGESGKT</sequence>
<dbReference type="PIRSF" id="PIRSF000865">
    <property type="entry name" value="Lipoprotein_lipase_LIPH"/>
    <property type="match status" value="1"/>
</dbReference>
<evidence type="ECO:0000256" key="4">
    <source>
        <dbReference type="ARBA" id="ARBA00023157"/>
    </source>
</evidence>
<evidence type="ECO:0000256" key="7">
    <source>
        <dbReference type="PROSITE-ProRule" id="PRU00152"/>
    </source>
</evidence>
<evidence type="ECO:0000259" key="10">
    <source>
        <dbReference type="PROSITE" id="PS50095"/>
    </source>
</evidence>
<dbReference type="Proteomes" id="UP001519460">
    <property type="component" value="Unassembled WGS sequence"/>
</dbReference>
<dbReference type="InterPro" id="IPR016272">
    <property type="entry name" value="Lipase_LIPH"/>
</dbReference>
<keyword evidence="3" id="KW-0964">Secreted</keyword>
<feature type="non-terminal residue" evidence="11">
    <location>
        <position position="479"/>
    </location>
</feature>
<protein>
    <recommendedName>
        <fullName evidence="10">PLAT domain-containing protein</fullName>
    </recommendedName>
</protein>
<feature type="binding site" evidence="6">
    <location>
        <position position="249"/>
    </location>
    <ligand>
        <name>Ca(2+)</name>
        <dbReference type="ChEBI" id="CHEBI:29108"/>
    </ligand>
</feature>
<dbReference type="PRINTS" id="PR00823">
    <property type="entry name" value="PANCLIPASE"/>
</dbReference>
<evidence type="ECO:0000256" key="2">
    <source>
        <dbReference type="ARBA" id="ARBA00010701"/>
    </source>
</evidence>
<organism evidence="11 12">
    <name type="scientific">Batillaria attramentaria</name>
    <dbReference type="NCBI Taxonomy" id="370345"/>
    <lineage>
        <taxon>Eukaryota</taxon>
        <taxon>Metazoa</taxon>
        <taxon>Spiralia</taxon>
        <taxon>Lophotrochozoa</taxon>
        <taxon>Mollusca</taxon>
        <taxon>Gastropoda</taxon>
        <taxon>Caenogastropoda</taxon>
        <taxon>Sorbeoconcha</taxon>
        <taxon>Cerithioidea</taxon>
        <taxon>Batillariidae</taxon>
        <taxon>Batillaria</taxon>
    </lineage>
</organism>
<dbReference type="AlphaFoldDB" id="A0ABD0KXD1"/>
<comment type="caution">
    <text evidence="11">The sequence shown here is derived from an EMBL/GenBank/DDBJ whole genome shotgun (WGS) entry which is preliminary data.</text>
</comment>
<feature type="chain" id="PRO_5044866313" description="PLAT domain-containing protein" evidence="9">
    <location>
        <begin position="20"/>
        <end position="479"/>
    </location>
</feature>
<accession>A0ABD0KXD1</accession>
<dbReference type="InterPro" id="IPR013818">
    <property type="entry name" value="Lipase"/>
</dbReference>
<keyword evidence="12" id="KW-1185">Reference proteome</keyword>
<reference evidence="11 12" key="1">
    <citation type="journal article" date="2023" name="Sci. Data">
        <title>Genome assembly of the Korean intertidal mud-creeper Batillaria attramentaria.</title>
        <authorList>
            <person name="Patra A.K."/>
            <person name="Ho P.T."/>
            <person name="Jun S."/>
            <person name="Lee S.J."/>
            <person name="Kim Y."/>
            <person name="Won Y.J."/>
        </authorList>
    </citation>
    <scope>NUCLEOTIDE SEQUENCE [LARGE SCALE GENOMIC DNA]</scope>
    <source>
        <strain evidence="11">Wonlab-2016</strain>
    </source>
</reference>
<gene>
    <name evidence="11" type="ORF">BaRGS_00016779</name>
</gene>
<dbReference type="InterPro" id="IPR033906">
    <property type="entry name" value="Lipase_N"/>
</dbReference>
<dbReference type="InterPro" id="IPR001024">
    <property type="entry name" value="PLAT/LH2_dom"/>
</dbReference>
<proteinExistence type="inferred from homology"/>
<dbReference type="SUPFAM" id="SSF53474">
    <property type="entry name" value="alpha/beta-Hydrolases"/>
    <property type="match status" value="1"/>
</dbReference>
<dbReference type="Gene3D" id="3.40.50.1820">
    <property type="entry name" value="alpha/beta hydrolase"/>
    <property type="match status" value="1"/>
</dbReference>
<comment type="caution">
    <text evidence="7">Lacks conserved residue(s) required for the propagation of feature annotation.</text>
</comment>
<dbReference type="GO" id="GO:0005576">
    <property type="term" value="C:extracellular region"/>
    <property type="evidence" value="ECO:0007669"/>
    <property type="project" value="UniProtKB-SubCell"/>
</dbReference>
<feature type="signal peptide" evidence="9">
    <location>
        <begin position="1"/>
        <end position="19"/>
    </location>
</feature>
<comment type="similarity">
    <text evidence="2 8">Belongs to the AB hydrolase superfamily. Lipase family.</text>
</comment>
<keyword evidence="9" id="KW-0732">Signal</keyword>
<feature type="active site" description="Charge relay system" evidence="5">
    <location>
        <position position="230"/>
    </location>
</feature>
<feature type="active site" description="Charge relay system" evidence="5">
    <location>
        <position position="309"/>
    </location>
</feature>
<dbReference type="PROSITE" id="PS50095">
    <property type="entry name" value="PLAT"/>
    <property type="match status" value="1"/>
</dbReference>
<dbReference type="SUPFAM" id="SSF49723">
    <property type="entry name" value="Lipase/lipooxygenase domain (PLAT/LH2 domain)"/>
    <property type="match status" value="1"/>
</dbReference>